<evidence type="ECO:0000256" key="4">
    <source>
        <dbReference type="ARBA" id="ARBA00022691"/>
    </source>
</evidence>
<keyword evidence="3 7" id="KW-0808">Transferase</keyword>
<protein>
    <submittedName>
        <fullName evidence="7">Site-specific DNA-methyltransferase</fullName>
    </submittedName>
</protein>
<evidence type="ECO:0000313" key="7">
    <source>
        <dbReference type="EMBL" id="OUP58787.1"/>
    </source>
</evidence>
<organism evidence="7 8">
    <name type="scientific">Butyricicoccus pullicaecorum</name>
    <dbReference type="NCBI Taxonomy" id="501571"/>
    <lineage>
        <taxon>Bacteria</taxon>
        <taxon>Bacillati</taxon>
        <taxon>Bacillota</taxon>
        <taxon>Clostridia</taxon>
        <taxon>Eubacteriales</taxon>
        <taxon>Butyricicoccaceae</taxon>
        <taxon>Butyricicoccus</taxon>
    </lineage>
</organism>
<evidence type="ECO:0000256" key="5">
    <source>
        <dbReference type="ARBA" id="ARBA00022747"/>
    </source>
</evidence>
<dbReference type="SUPFAM" id="SSF53335">
    <property type="entry name" value="S-adenosyl-L-methionine-dependent methyltransferases"/>
    <property type="match status" value="1"/>
</dbReference>
<dbReference type="PRINTS" id="PR00506">
    <property type="entry name" value="D21N6MTFRASE"/>
</dbReference>
<dbReference type="Proteomes" id="UP000195326">
    <property type="component" value="Unassembled WGS sequence"/>
</dbReference>
<dbReference type="Pfam" id="PF01555">
    <property type="entry name" value="N6_N4_Mtase"/>
    <property type="match status" value="1"/>
</dbReference>
<feature type="domain" description="DNA methylase N-4/N-6" evidence="6">
    <location>
        <begin position="122"/>
        <end position="441"/>
    </location>
</feature>
<dbReference type="Gene3D" id="3.40.50.150">
    <property type="entry name" value="Vaccinia Virus protein VP39"/>
    <property type="match status" value="1"/>
</dbReference>
<dbReference type="GO" id="GO:0008170">
    <property type="term" value="F:N-methyltransferase activity"/>
    <property type="evidence" value="ECO:0007669"/>
    <property type="project" value="InterPro"/>
</dbReference>
<dbReference type="InterPro" id="IPR029063">
    <property type="entry name" value="SAM-dependent_MTases_sf"/>
</dbReference>
<comment type="similarity">
    <text evidence="1">Belongs to the N(4)/N(6)-methyltransferase family.</text>
</comment>
<dbReference type="GO" id="GO:0009307">
    <property type="term" value="P:DNA restriction-modification system"/>
    <property type="evidence" value="ECO:0007669"/>
    <property type="project" value="UniProtKB-KW"/>
</dbReference>
<dbReference type="PIRSF" id="PIRSF015855">
    <property type="entry name" value="TypeIII_Mtase_mKpnI"/>
    <property type="match status" value="1"/>
</dbReference>
<evidence type="ECO:0000313" key="8">
    <source>
        <dbReference type="Proteomes" id="UP000195326"/>
    </source>
</evidence>
<dbReference type="InterPro" id="IPR002941">
    <property type="entry name" value="DNA_methylase_N4/N6"/>
</dbReference>
<dbReference type="InterPro" id="IPR002295">
    <property type="entry name" value="N4/N6-MTase_EcoPI_Mod-like"/>
</dbReference>
<dbReference type="AlphaFoldDB" id="A0A1Y4LQ50"/>
<dbReference type="EMBL" id="NFKL01000008">
    <property type="protein sequence ID" value="OUP58787.1"/>
    <property type="molecule type" value="Genomic_DNA"/>
</dbReference>
<dbReference type="GO" id="GO:0032259">
    <property type="term" value="P:methylation"/>
    <property type="evidence" value="ECO:0007669"/>
    <property type="project" value="UniProtKB-KW"/>
</dbReference>
<name>A0A1Y4LQ50_9FIRM</name>
<evidence type="ECO:0000259" key="6">
    <source>
        <dbReference type="Pfam" id="PF01555"/>
    </source>
</evidence>
<reference evidence="8" key="1">
    <citation type="submission" date="2017-04" db="EMBL/GenBank/DDBJ databases">
        <title>Function of individual gut microbiota members based on whole genome sequencing of pure cultures obtained from chicken caecum.</title>
        <authorList>
            <person name="Medvecky M."/>
            <person name="Cejkova D."/>
            <person name="Polansky O."/>
            <person name="Karasova D."/>
            <person name="Kubasova T."/>
            <person name="Cizek A."/>
            <person name="Rychlik I."/>
        </authorList>
    </citation>
    <scope>NUCLEOTIDE SEQUENCE [LARGE SCALE GENOMIC DNA]</scope>
    <source>
        <strain evidence="8">An179</strain>
    </source>
</reference>
<keyword evidence="4" id="KW-0949">S-adenosyl-L-methionine</keyword>
<comment type="caution">
    <text evidence="7">The sequence shown here is derived from an EMBL/GenBank/DDBJ whole genome shotgun (WGS) entry which is preliminary data.</text>
</comment>
<keyword evidence="2 7" id="KW-0489">Methyltransferase</keyword>
<sequence length="663" mass="75572">MHTPNKADDNFKKLAALFPNAVTETIDENGEVVRAIDKDVLMQEISCTVVDGNEERYQFTWPDKKKSVLLANAPIAKTLRPCREESVGKDGTPGGFDSENLYIEGDNLEVLKLLQETYLGKIKMIYIDPPYNTGNDFVYEDDFAQNTEEYLANSGQFDEDGNRLVPNTESNGRFHTDWLNMIYPRLRLAKDLLTDDGVIFISIDENEIENLKKVCDDTFGEKNFVASVIWERAFAPKNDAKYFSDSHDYIVIYAKNLIDFQIGKLPRTEEANSRYKNPDNDPRGPWASDNMTVKTYSANYDYKITTPNGTIMKPADGRCWFTSKERMNKLIEDGRVWFGEDGGNMPRLKRYLADVQQGMTPTTIWKHEDVGHNQEGRQELKKLFDDKGYFDGPKPVRLIERALLIGNLNSDSLILDFFSGSATTAHAVMKYNAEKGTNCKFIMVQVPEETDKKSEAYKSGYKTICEIGKERIRRAGAKIREENEKKKNMILLENEKDAQLFFDIAKHGKDAVERTKSAFKQVDGSYLIDTGFRVLKCDTSNMKDVYYNPADYEADLFDMMTDNIKEDRTPEDLLFQIMLDLGIELSSKIEETVVAGKKVFDVADGFLIACFDANVTDETIKAIAQKQPYYFVMRDSSLANDCVATNFEQIFATYSPDTVRKVL</sequence>
<evidence type="ECO:0000256" key="1">
    <source>
        <dbReference type="ARBA" id="ARBA00006594"/>
    </source>
</evidence>
<evidence type="ECO:0000256" key="2">
    <source>
        <dbReference type="ARBA" id="ARBA00022603"/>
    </source>
</evidence>
<gene>
    <name evidence="7" type="ORF">B5F15_06920</name>
</gene>
<accession>A0A1Y4LQ50</accession>
<proteinExistence type="inferred from homology"/>
<evidence type="ECO:0000256" key="3">
    <source>
        <dbReference type="ARBA" id="ARBA00022679"/>
    </source>
</evidence>
<dbReference type="GO" id="GO:0003677">
    <property type="term" value="F:DNA binding"/>
    <property type="evidence" value="ECO:0007669"/>
    <property type="project" value="InterPro"/>
</dbReference>
<keyword evidence="5" id="KW-0680">Restriction system</keyword>
<dbReference type="PROSITE" id="PS00092">
    <property type="entry name" value="N6_MTASE"/>
    <property type="match status" value="1"/>
</dbReference>
<dbReference type="InterPro" id="IPR002052">
    <property type="entry name" value="DNA_methylase_N6_adenine_CS"/>
</dbReference>